<dbReference type="VEuPathDB" id="PlasmoDB:PocGH01_00229300"/>
<dbReference type="InterPro" id="IPR008780">
    <property type="entry name" value="Plasmodium_Vir"/>
</dbReference>
<name>A0A1A8WRV0_PLAOA</name>
<feature type="transmembrane region" description="Helical" evidence="1">
    <location>
        <begin position="251"/>
        <end position="275"/>
    </location>
</feature>
<sequence>MVTNSMTEKYETLQEYSYFNSMLNKRNESISSIPEKIISSVIPKETPDHHNIVENCKKLNDYISRSTSTECIDNICFAITNFWLNNQVRSGSNETDNSSLDIYMKFMQEYDKLNSYASKIYYIHEKLFKKKKVLYELYNEYDKLLNIFEYYDSSKCVNLSNIVNAYNNIIVQYPYKDNSNFSEVLTDFRSSLEDKANEYIKNCRSKVSPFKSFVDRPIPRDPGIAYSERITDGVGEFSTEPSENVASTFTITLFGTTVGVFLVLMIFYKITLLGYRLRNKKNKNMLVPKNLGEEIYKLPVYTSEDHDVNSEHTPYNIMYQSIEN</sequence>
<dbReference type="AlphaFoldDB" id="A0A1A8WRV0"/>
<proteinExistence type="predicted"/>
<dbReference type="Proteomes" id="UP000078560">
    <property type="component" value="Unassembled WGS sequence"/>
</dbReference>
<keyword evidence="1" id="KW-1133">Transmembrane helix</keyword>
<dbReference type="EMBL" id="FLQU01001928">
    <property type="protein sequence ID" value="SBS95022.1"/>
    <property type="molecule type" value="Genomic_DNA"/>
</dbReference>
<gene>
    <name evidence="2" type="ORF">POVCU2_0092500</name>
</gene>
<reference evidence="3" key="1">
    <citation type="submission" date="2016-05" db="EMBL/GenBank/DDBJ databases">
        <authorList>
            <person name="Naeem Raeece"/>
        </authorList>
    </citation>
    <scope>NUCLEOTIDE SEQUENCE [LARGE SCALE GENOMIC DNA]</scope>
</reference>
<keyword evidence="1" id="KW-0812">Transmembrane</keyword>
<evidence type="ECO:0000313" key="3">
    <source>
        <dbReference type="Proteomes" id="UP000078560"/>
    </source>
</evidence>
<dbReference type="Pfam" id="PF05795">
    <property type="entry name" value="Plasmodium_Vir"/>
    <property type="match status" value="1"/>
</dbReference>
<accession>A0A1A8WRV0</accession>
<protein>
    <submittedName>
        <fullName evidence="2">PIR Superfamily Protein</fullName>
    </submittedName>
</protein>
<organism evidence="2 3">
    <name type="scientific">Plasmodium ovale curtisi</name>
    <dbReference type="NCBI Taxonomy" id="864141"/>
    <lineage>
        <taxon>Eukaryota</taxon>
        <taxon>Sar</taxon>
        <taxon>Alveolata</taxon>
        <taxon>Apicomplexa</taxon>
        <taxon>Aconoidasida</taxon>
        <taxon>Haemosporida</taxon>
        <taxon>Plasmodiidae</taxon>
        <taxon>Plasmodium</taxon>
        <taxon>Plasmodium (Plasmodium)</taxon>
    </lineage>
</organism>
<keyword evidence="1" id="KW-0472">Membrane</keyword>
<evidence type="ECO:0000256" key="1">
    <source>
        <dbReference type="SAM" id="Phobius"/>
    </source>
</evidence>
<evidence type="ECO:0000313" key="2">
    <source>
        <dbReference type="EMBL" id="SBS95022.1"/>
    </source>
</evidence>